<dbReference type="EMBL" id="SPQB01000018">
    <property type="protein sequence ID" value="TFU32837.1"/>
    <property type="molecule type" value="Genomic_DNA"/>
</dbReference>
<organism evidence="2 3">
    <name type="scientific">Microbacterium paludicola</name>
    <dbReference type="NCBI Taxonomy" id="300019"/>
    <lineage>
        <taxon>Bacteria</taxon>
        <taxon>Bacillati</taxon>
        <taxon>Actinomycetota</taxon>
        <taxon>Actinomycetes</taxon>
        <taxon>Micrococcales</taxon>
        <taxon>Microbacteriaceae</taxon>
        <taxon>Microbacterium</taxon>
    </lineage>
</organism>
<evidence type="ECO:0000256" key="1">
    <source>
        <dbReference type="SAM" id="Phobius"/>
    </source>
</evidence>
<dbReference type="Proteomes" id="UP000298358">
    <property type="component" value="Unassembled WGS sequence"/>
</dbReference>
<dbReference type="AlphaFoldDB" id="A0A4Y9FX28"/>
<proteinExistence type="predicted"/>
<reference evidence="2 3" key="1">
    <citation type="submission" date="2019-03" db="EMBL/GenBank/DDBJ databases">
        <title>Diversity of the mouse oral microbiome.</title>
        <authorList>
            <person name="Joseph S."/>
            <person name="Aduse-Opoku J."/>
            <person name="Curtis M."/>
            <person name="Wade W."/>
            <person name="Hashim A."/>
        </authorList>
    </citation>
    <scope>NUCLEOTIDE SEQUENCE [LARGE SCALE GENOMIC DNA]</scope>
    <source>
        <strain evidence="2 3">P1012</strain>
    </source>
</reference>
<name>A0A4Y9FX28_9MICO</name>
<dbReference type="InterPro" id="IPR047928">
    <property type="entry name" value="Perm_prefix_1"/>
</dbReference>
<evidence type="ECO:0000313" key="3">
    <source>
        <dbReference type="Proteomes" id="UP000298358"/>
    </source>
</evidence>
<dbReference type="Pfam" id="PF22564">
    <property type="entry name" value="HAAS"/>
    <property type="match status" value="1"/>
</dbReference>
<sequence length="328" mass="35322">MSELIDRYVEAATRSVPQASRDDIASELRASIADQLDDRLAGGEPDAAAERAVLTELGDPEILAAKYSDRPLHLIGPKYFADWKRLLILLLWIVVPFAALGGALSGAFADGATGDLGDRIGGIIGGAIGLALSVAVHVAFWVTLVFAILERDAAIRPKRAKGIGPWNPDLLPLTAQRRESLGDVVASFVWLALATGFVFWDRAFGVVFGPVAEGRRIPFLHDDLWPWWIAVGLALTAASALIGLLGYIRRRWTRGLAIASAVVTAVGTILAMILFVQGRLIHPAFIETVLPIPATALQVLTVFLGVVIVGIGVWSVWDAFRRLRVSAR</sequence>
<keyword evidence="1" id="KW-0812">Transmembrane</keyword>
<feature type="transmembrane region" description="Helical" evidence="1">
    <location>
        <begin position="225"/>
        <end position="248"/>
    </location>
</feature>
<feature type="transmembrane region" description="Helical" evidence="1">
    <location>
        <begin position="120"/>
        <end position="149"/>
    </location>
</feature>
<dbReference type="RefSeq" id="WP_135114495.1">
    <property type="nucleotide sequence ID" value="NZ_JADGLL010000018.1"/>
</dbReference>
<feature type="transmembrane region" description="Helical" evidence="1">
    <location>
        <begin position="255"/>
        <end position="276"/>
    </location>
</feature>
<dbReference type="OrthoDB" id="3171769at2"/>
<accession>A0A4Y9FX28</accession>
<keyword evidence="1" id="KW-1133">Transmembrane helix</keyword>
<feature type="transmembrane region" description="Helical" evidence="1">
    <location>
        <begin position="86"/>
        <end position="108"/>
    </location>
</feature>
<protein>
    <submittedName>
        <fullName evidence="2">Uncharacterized protein</fullName>
    </submittedName>
</protein>
<keyword evidence="3" id="KW-1185">Reference proteome</keyword>
<comment type="caution">
    <text evidence="2">The sequence shown here is derived from an EMBL/GenBank/DDBJ whole genome shotgun (WGS) entry which is preliminary data.</text>
</comment>
<dbReference type="NCBIfam" id="NF038403">
    <property type="entry name" value="perm_prefix_1"/>
    <property type="match status" value="1"/>
</dbReference>
<evidence type="ECO:0000313" key="2">
    <source>
        <dbReference type="EMBL" id="TFU32837.1"/>
    </source>
</evidence>
<gene>
    <name evidence="2" type="ORF">E4U02_08930</name>
</gene>
<feature type="transmembrane region" description="Helical" evidence="1">
    <location>
        <begin position="296"/>
        <end position="320"/>
    </location>
</feature>
<keyword evidence="1" id="KW-0472">Membrane</keyword>
<feature type="transmembrane region" description="Helical" evidence="1">
    <location>
        <begin position="181"/>
        <end position="200"/>
    </location>
</feature>